<dbReference type="Proteomes" id="UP000789405">
    <property type="component" value="Unassembled WGS sequence"/>
</dbReference>
<evidence type="ECO:0000313" key="1">
    <source>
        <dbReference type="EMBL" id="CAG8499483.1"/>
    </source>
</evidence>
<gene>
    <name evidence="1" type="ORF">DERYTH_LOCUS2825</name>
</gene>
<keyword evidence="2" id="KW-1185">Reference proteome</keyword>
<dbReference type="EMBL" id="CAJVPY010000933">
    <property type="protein sequence ID" value="CAG8499483.1"/>
    <property type="molecule type" value="Genomic_DNA"/>
</dbReference>
<sequence length="441" mass="50017">MTLLILIASNIGKNLLSTECPESNKIPKPRIDVTQFTVIIRNKKRLEGVYHNLLLDLILIDPFNPRNKILVPCPYVRSNNKIEIRDDYRSKRDPNNMFDLTFYCDSKDEKMCNKAKATFESVGRILTSKLLLNTRIGLKASFKPLEENLLGSAGPSRTIPFRDDDGKIRLYAQALAKQFELNVHPEYAPIDILADFNSNFPFWFEGDPQIQPNQTGFEELVLHELTHGLGFLSSWSNDYLDQNSLFLTPNVDGIIYNVGDNIERNSELVFRGFLENAFDKYMVLTSDKTRTTELTSKLDKFLDGQATKFASINEFKEKFKASSQFDIAKQMYANCIKSNSIGFLLNTSNSKNDVVVLETGIDPFRSGSSLSHVDEKLFDNSSEFLMTFEQTAGRTLEDSIAASGTKGGKEEAVGPKLLAILETLGYIYIKKFLRIEYYESK</sequence>
<dbReference type="OrthoDB" id="73465at2759"/>
<reference evidence="1" key="1">
    <citation type="submission" date="2021-06" db="EMBL/GenBank/DDBJ databases">
        <authorList>
            <person name="Kallberg Y."/>
            <person name="Tangrot J."/>
            <person name="Rosling A."/>
        </authorList>
    </citation>
    <scope>NUCLEOTIDE SEQUENCE</scope>
    <source>
        <strain evidence="1">MA453B</strain>
    </source>
</reference>
<proteinExistence type="predicted"/>
<protein>
    <submittedName>
        <fullName evidence="1">15649_t:CDS:1</fullName>
    </submittedName>
</protein>
<accession>A0A9N8ZKU3</accession>
<dbReference type="AlphaFoldDB" id="A0A9N8ZKU3"/>
<name>A0A9N8ZKU3_9GLOM</name>
<evidence type="ECO:0000313" key="2">
    <source>
        <dbReference type="Proteomes" id="UP000789405"/>
    </source>
</evidence>
<comment type="caution">
    <text evidence="1">The sequence shown here is derived from an EMBL/GenBank/DDBJ whole genome shotgun (WGS) entry which is preliminary data.</text>
</comment>
<organism evidence="1 2">
    <name type="scientific">Dentiscutata erythropus</name>
    <dbReference type="NCBI Taxonomy" id="1348616"/>
    <lineage>
        <taxon>Eukaryota</taxon>
        <taxon>Fungi</taxon>
        <taxon>Fungi incertae sedis</taxon>
        <taxon>Mucoromycota</taxon>
        <taxon>Glomeromycotina</taxon>
        <taxon>Glomeromycetes</taxon>
        <taxon>Diversisporales</taxon>
        <taxon>Gigasporaceae</taxon>
        <taxon>Dentiscutata</taxon>
    </lineage>
</organism>